<keyword evidence="5" id="KW-1185">Reference proteome</keyword>
<dbReference type="SUPFAM" id="SSF52540">
    <property type="entry name" value="P-loop containing nucleoside triphosphate hydrolases"/>
    <property type="match status" value="1"/>
</dbReference>
<accession>A0ABX1SAE3</accession>
<dbReference type="InterPro" id="IPR027417">
    <property type="entry name" value="P-loop_NTPase"/>
</dbReference>
<feature type="domain" description="HTH luxR-type" evidence="3">
    <location>
        <begin position="798"/>
        <end position="863"/>
    </location>
</feature>
<keyword evidence="1" id="KW-0547">Nucleotide-binding</keyword>
<evidence type="ECO:0000259" key="3">
    <source>
        <dbReference type="PROSITE" id="PS50043"/>
    </source>
</evidence>
<keyword evidence="2" id="KW-0067">ATP-binding</keyword>
<dbReference type="PRINTS" id="PR00038">
    <property type="entry name" value="HTHLUXR"/>
</dbReference>
<dbReference type="PROSITE" id="PS50043">
    <property type="entry name" value="HTH_LUXR_2"/>
    <property type="match status" value="1"/>
</dbReference>
<dbReference type="InterPro" id="IPR000792">
    <property type="entry name" value="Tscrpt_reg_LuxR_C"/>
</dbReference>
<name>A0ABX1SAE3_9PSEU</name>
<dbReference type="EMBL" id="JAAXLA010000016">
    <property type="protein sequence ID" value="NMH97847.1"/>
    <property type="molecule type" value="Genomic_DNA"/>
</dbReference>
<dbReference type="SUPFAM" id="SSF46894">
    <property type="entry name" value="C-terminal effector domain of the bipartite response regulators"/>
    <property type="match status" value="1"/>
</dbReference>
<dbReference type="PROSITE" id="PS00622">
    <property type="entry name" value="HTH_LUXR_1"/>
    <property type="match status" value="1"/>
</dbReference>
<proteinExistence type="predicted"/>
<gene>
    <name evidence="4" type="ORF">HF526_11070</name>
</gene>
<dbReference type="Proteomes" id="UP000820669">
    <property type="component" value="Unassembled WGS sequence"/>
</dbReference>
<dbReference type="SMART" id="SM00421">
    <property type="entry name" value="HTH_LUXR"/>
    <property type="match status" value="1"/>
</dbReference>
<evidence type="ECO:0000256" key="2">
    <source>
        <dbReference type="ARBA" id="ARBA00022840"/>
    </source>
</evidence>
<evidence type="ECO:0000313" key="4">
    <source>
        <dbReference type="EMBL" id="NMH97847.1"/>
    </source>
</evidence>
<evidence type="ECO:0000256" key="1">
    <source>
        <dbReference type="ARBA" id="ARBA00022741"/>
    </source>
</evidence>
<dbReference type="PANTHER" id="PTHR16305:SF28">
    <property type="entry name" value="GUANYLATE CYCLASE DOMAIN-CONTAINING PROTEIN"/>
    <property type="match status" value="1"/>
</dbReference>
<dbReference type="InterPro" id="IPR036388">
    <property type="entry name" value="WH-like_DNA-bd_sf"/>
</dbReference>
<dbReference type="Pfam" id="PF00196">
    <property type="entry name" value="GerE"/>
    <property type="match status" value="1"/>
</dbReference>
<dbReference type="PANTHER" id="PTHR16305">
    <property type="entry name" value="TESTICULAR SOLUBLE ADENYLYL CYCLASE"/>
    <property type="match status" value="1"/>
</dbReference>
<comment type="caution">
    <text evidence="4">The sequence shown here is derived from an EMBL/GenBank/DDBJ whole genome shotgun (WGS) entry which is preliminary data.</text>
</comment>
<evidence type="ECO:0000313" key="5">
    <source>
        <dbReference type="Proteomes" id="UP000820669"/>
    </source>
</evidence>
<dbReference type="Gene3D" id="1.10.10.10">
    <property type="entry name" value="Winged helix-like DNA-binding domain superfamily/Winged helix DNA-binding domain"/>
    <property type="match status" value="1"/>
</dbReference>
<dbReference type="InterPro" id="IPR016032">
    <property type="entry name" value="Sig_transdc_resp-reg_C-effctor"/>
</dbReference>
<reference evidence="4 5" key="1">
    <citation type="submission" date="2020-04" db="EMBL/GenBank/DDBJ databases">
        <authorList>
            <person name="Klaysubun C."/>
            <person name="Duangmal K."/>
            <person name="Lipun K."/>
        </authorList>
    </citation>
    <scope>NUCLEOTIDE SEQUENCE [LARGE SCALE GENOMIC DNA]</scope>
    <source>
        <strain evidence="4 5">K10HN5</strain>
    </source>
</reference>
<protein>
    <submittedName>
        <fullName evidence="4">Helix-turn-helix transcriptional regulator</fullName>
    </submittedName>
</protein>
<sequence>MIAEILNGDQPRCVVIAGGAGVGKTRLAREALAEVQDRGRPTRWAAATVAASAIPLGALAHLLPAAEGASGPLALLQGALSALGNGGCGERMVVGIDDAHLLDDLSVALVHQVALVGTVAVVLTARTGEQTPGGLAALWKDGVATRIELTPLGRADTDELVQAVLGGIVDARTTQRLWEVSRGNPLYLRELIANGRATGSLRCRDGVWHWDGISVTSRLSAIVREHLGELDPAQREVLEVIAAAEPLAMDRLLGLVPPTTVAALERRRLVSVDRERGCTEVRLAHPLHAEVIRALTPETAARRLRRRLTADGNPSVAGCRPPDSRLLRAGELALDGDEPVADARQLTDAAVQAGAAFEHDLADRLARAAIAAGAGFPAYSALLDALHWQGRAAEVEQLAAAAAPLARRDDERAQLAGLRARTLLCEHDVAAADVIVAEAEAAVSAEGPHLELIGIRGLLAFFEGRCAQAVELGTRALAGIGDNAPGPPQAWAALAAGLAVGGRCAAALGAARSGRDALMHATAGPAPAFTRLVLATAELLALSLAGKIGELEHRAAELHRDAMRGPAWAGDAVAALHMGCAALAAGRAPAAVRWLTEAGAGLRPRDPVGMQHLCTAQLAQAHAVLGDTEATGRLLAGLDTCQRRFTVFEPHALLAKAWHLAADGHPARAVEVALQAAAVAADGSQWAVEARARHAVVRLGRAAEVAGRLRELAESIEGELVQVYSAHAHAAAAHAGGGLDEVAARFASLRASLLAAEAAGQAAAAHQQAGDRRRAAAATARATALARACGTVRTPALAALGPSRLTSRESEVAALARAGLHNRAIADSLVLSVRTVEAHLANVYAKLGINTRAQLRDALSSDSSLA</sequence>
<dbReference type="CDD" id="cd06170">
    <property type="entry name" value="LuxR_C_like"/>
    <property type="match status" value="1"/>
</dbReference>
<organism evidence="4 5">
    <name type="scientific">Pseudonocardia acidicola</name>
    <dbReference type="NCBI Taxonomy" id="2724939"/>
    <lineage>
        <taxon>Bacteria</taxon>
        <taxon>Bacillati</taxon>
        <taxon>Actinomycetota</taxon>
        <taxon>Actinomycetes</taxon>
        <taxon>Pseudonocardiales</taxon>
        <taxon>Pseudonocardiaceae</taxon>
        <taxon>Pseudonocardia</taxon>
    </lineage>
</organism>